<name>A0A851GCF9_9BACT</name>
<reference evidence="3 4" key="1">
    <citation type="submission" date="2020-07" db="EMBL/GenBank/DDBJ databases">
        <title>Roseicoccus Jingziensis gen. nov., sp. nov., isolated from coastal seawater.</title>
        <authorList>
            <person name="Feng X."/>
        </authorList>
    </citation>
    <scope>NUCLEOTIDE SEQUENCE [LARGE SCALE GENOMIC DNA]</scope>
    <source>
        <strain evidence="3 4">N1E253</strain>
    </source>
</reference>
<dbReference type="PANTHER" id="PTHR42886:SF53">
    <property type="entry name" value="ALPHA_BETA-HYDROLASES SUPERFAMILY PROTEIN"/>
    <property type="match status" value="1"/>
</dbReference>
<evidence type="ECO:0000259" key="1">
    <source>
        <dbReference type="Pfam" id="PF00561"/>
    </source>
</evidence>
<evidence type="ECO:0000313" key="4">
    <source>
        <dbReference type="Proteomes" id="UP000557872"/>
    </source>
</evidence>
<keyword evidence="4" id="KW-1185">Reference proteome</keyword>
<dbReference type="Proteomes" id="UP000557872">
    <property type="component" value="Unassembled WGS sequence"/>
</dbReference>
<dbReference type="InterPro" id="IPR022742">
    <property type="entry name" value="Hydrolase_4"/>
</dbReference>
<dbReference type="AlphaFoldDB" id="A0A851GCF9"/>
<feature type="domain" description="Serine aminopeptidase S33" evidence="2">
    <location>
        <begin position="162"/>
        <end position="222"/>
    </location>
</feature>
<accession>A0A851GCF9</accession>
<dbReference type="GO" id="GO:0016787">
    <property type="term" value="F:hydrolase activity"/>
    <property type="evidence" value="ECO:0007669"/>
    <property type="project" value="UniProtKB-KW"/>
</dbReference>
<feature type="domain" description="AB hydrolase-1" evidence="1">
    <location>
        <begin position="29"/>
        <end position="141"/>
    </location>
</feature>
<protein>
    <submittedName>
        <fullName evidence="3">Alpha/beta fold hydrolase</fullName>
    </submittedName>
</protein>
<dbReference type="InterPro" id="IPR029058">
    <property type="entry name" value="AB_hydrolase_fold"/>
</dbReference>
<dbReference type="PANTHER" id="PTHR42886">
    <property type="entry name" value="RE40534P-RELATED"/>
    <property type="match status" value="1"/>
</dbReference>
<evidence type="ECO:0000259" key="2">
    <source>
        <dbReference type="Pfam" id="PF12146"/>
    </source>
</evidence>
<dbReference type="InterPro" id="IPR000073">
    <property type="entry name" value="AB_hydrolase_1"/>
</dbReference>
<gene>
    <name evidence="3" type="ORF">HW115_05810</name>
</gene>
<dbReference type="Pfam" id="PF12146">
    <property type="entry name" value="Hydrolase_4"/>
    <property type="match status" value="1"/>
</dbReference>
<organism evidence="3 4">
    <name type="scientific">Oceaniferula marina</name>
    <dbReference type="NCBI Taxonomy" id="2748318"/>
    <lineage>
        <taxon>Bacteria</taxon>
        <taxon>Pseudomonadati</taxon>
        <taxon>Verrucomicrobiota</taxon>
        <taxon>Verrucomicrobiia</taxon>
        <taxon>Verrucomicrobiales</taxon>
        <taxon>Verrucomicrobiaceae</taxon>
        <taxon>Oceaniferula</taxon>
    </lineage>
</organism>
<evidence type="ECO:0000313" key="3">
    <source>
        <dbReference type="EMBL" id="NWK55116.1"/>
    </source>
</evidence>
<dbReference type="RefSeq" id="WP_178931655.1">
    <property type="nucleotide sequence ID" value="NZ_JACBAZ010000002.1"/>
</dbReference>
<proteinExistence type="predicted"/>
<sequence>MTPTHNRHGERLDLSFHPGQGASCHPDHLVILGHGVTGNKDRPLLIAVAEHLAANGWPCLRLSFSGNGESEGAFADSNISKEIEDLTAVIDQHGPGKKIAYIGHSMGGAVGTLTAARDERIQLMVHLAGMVHTSNFVEREFGELTPDHDLMWDEAACPLSSTYVNDLRQVDSTLDAVKELRLPWLLIHGLDDDVVLPGDSQELYQKLRAPRELVEIPGADHSFEGYHHEVCTKILDWLEKHF</sequence>
<dbReference type="SUPFAM" id="SSF53474">
    <property type="entry name" value="alpha/beta-Hydrolases"/>
    <property type="match status" value="1"/>
</dbReference>
<comment type="caution">
    <text evidence="3">The sequence shown here is derived from an EMBL/GenBank/DDBJ whole genome shotgun (WGS) entry which is preliminary data.</text>
</comment>
<keyword evidence="3" id="KW-0378">Hydrolase</keyword>
<dbReference type="Pfam" id="PF00561">
    <property type="entry name" value="Abhydrolase_1"/>
    <property type="match status" value="1"/>
</dbReference>
<dbReference type="Gene3D" id="3.40.50.1820">
    <property type="entry name" value="alpha/beta hydrolase"/>
    <property type="match status" value="1"/>
</dbReference>
<dbReference type="EMBL" id="JACBAZ010000002">
    <property type="protein sequence ID" value="NWK55116.1"/>
    <property type="molecule type" value="Genomic_DNA"/>
</dbReference>